<feature type="coiled-coil region" evidence="1">
    <location>
        <begin position="408"/>
        <end position="548"/>
    </location>
</feature>
<reference evidence="4 5" key="1">
    <citation type="submission" date="2024-03" db="EMBL/GenBank/DDBJ databases">
        <authorList>
            <person name="Martinez-Hernandez J."/>
        </authorList>
    </citation>
    <scope>NUCLEOTIDE SEQUENCE [LARGE SCALE GENOMIC DNA]</scope>
</reference>
<evidence type="ECO:0000313" key="4">
    <source>
        <dbReference type="EMBL" id="CAL0316259.1"/>
    </source>
</evidence>
<feature type="compositionally biased region" description="Low complexity" evidence="2">
    <location>
        <begin position="178"/>
        <end position="192"/>
    </location>
</feature>
<name>A0AAV1X4X8_LUPLU</name>
<dbReference type="Pfam" id="PF24670">
    <property type="entry name" value="DUF7653"/>
    <property type="match status" value="1"/>
</dbReference>
<dbReference type="Proteomes" id="UP001497480">
    <property type="component" value="Unassembled WGS sequence"/>
</dbReference>
<feature type="region of interest" description="Disordered" evidence="2">
    <location>
        <begin position="1"/>
        <end position="224"/>
    </location>
</feature>
<sequence>MKKLFFFKSSTSSSGSNHATPSKSTSKQVGWENLSDNGMNNQAQNKAGDSFRSPKGVFSKSRKQVSDSPHSSGGPRLTRGRSLSSSALQFKDPNRSPSSSTASDPYHQIEYPSRCQALNSGKQKRDKPTQFPVSSIQNSNGYERPVSTSSSTCSSNTSSKTVDCYIDGEQQPEESRPRNNSSRNYSRHGSYSTKLPPKIQNTTPNSPTNGVQDKPKGHSFREPKVNRLHISSQDWTENGFGHESPRSLAKNVIERLSQSHDLDNPITIEDIYARCVNGHNDSDLDDSLPKSYFSNEPYILTGDYHGLDGNSEGLGCDEPENDVDAELLRKSKEAEERVIALSKKFERENFFPNDCYDIPTLIQTIRNLAEEKISLAVEVSTNLRSQIADRTSAREELRHQKIEQEFRTRRIENEKNEIQSALEKELDRRSSDWSCKLEKYQLEEQRLRERVRELAEQNVSLQREVSSLSEREMKSKTVMTYTDQQLKELTERTEEMKEEIVDLRQNLLELQEKCKIAEENRDRIRRNFEEKEKECKELHKSLTRLLRTCSEQEKTITGLQDGFSENFQKNQSMERIDKHITKMQMEQMRLTGVELALRRELESCRYEADSLRHENIILLNRLKGDWKECVAATFNLDKELQARICCLQNQSLTMLNESTNLCSELLEFIKGKGGHLHHNVQLDKEFIENGLDGQFIVESETKIQGLKSGTGGLTRSLQMMSSLLKEKASPLTSKFQTECIDGDKLPKLHDQSPEDVVRTELKVECLVTRLLREKLYSKELEVEQMQAELATAVRGNDMLRSEVQNTMDNLSSVKHKLKDLELQMLKKDDSINHLQSDLQEAMTELTIMRGILPQVSEEKDLMWDRVKEYSEQNMLLKSETTELKKKIDTLDEDILVKEGQITILKDALSKKSYDILGDPDYMHDFLLN</sequence>
<feature type="compositionally biased region" description="Low complexity" evidence="2">
    <location>
        <begin position="147"/>
        <end position="161"/>
    </location>
</feature>
<feature type="compositionally biased region" description="Polar residues" evidence="2">
    <location>
        <begin position="17"/>
        <end position="47"/>
    </location>
</feature>
<gene>
    <name evidence="4" type="ORF">LLUT_LOCUS17319</name>
</gene>
<evidence type="ECO:0000259" key="3">
    <source>
        <dbReference type="Pfam" id="PF24670"/>
    </source>
</evidence>
<feature type="domain" description="DUF7653" evidence="3">
    <location>
        <begin position="596"/>
        <end position="727"/>
    </location>
</feature>
<dbReference type="PANTHER" id="PTHR47491:SF5">
    <property type="entry name" value="CAP-GLY DOMAIN LINKER"/>
    <property type="match status" value="1"/>
</dbReference>
<keyword evidence="1" id="KW-0175">Coiled coil</keyword>
<dbReference type="AlphaFoldDB" id="A0AAV1X4X8"/>
<feature type="compositionally biased region" description="Low complexity" evidence="2">
    <location>
        <begin position="1"/>
        <end position="16"/>
    </location>
</feature>
<protein>
    <recommendedName>
        <fullName evidence="3">DUF7653 domain-containing protein</fullName>
    </recommendedName>
</protein>
<feature type="compositionally biased region" description="Polar residues" evidence="2">
    <location>
        <begin position="131"/>
        <end position="141"/>
    </location>
</feature>
<dbReference type="EMBL" id="CAXHTB010000012">
    <property type="protein sequence ID" value="CAL0316259.1"/>
    <property type="molecule type" value="Genomic_DNA"/>
</dbReference>
<comment type="caution">
    <text evidence="4">The sequence shown here is derived from an EMBL/GenBank/DDBJ whole genome shotgun (WGS) entry which is preliminary data.</text>
</comment>
<evidence type="ECO:0000256" key="1">
    <source>
        <dbReference type="SAM" id="Coils"/>
    </source>
</evidence>
<evidence type="ECO:0000313" key="5">
    <source>
        <dbReference type="Proteomes" id="UP001497480"/>
    </source>
</evidence>
<feature type="compositionally biased region" description="Basic and acidic residues" evidence="2">
    <location>
        <begin position="213"/>
        <end position="224"/>
    </location>
</feature>
<evidence type="ECO:0000256" key="2">
    <source>
        <dbReference type="SAM" id="MobiDB-lite"/>
    </source>
</evidence>
<accession>A0AAV1X4X8</accession>
<feature type="compositionally biased region" description="Polar residues" evidence="2">
    <location>
        <begin position="199"/>
        <end position="211"/>
    </location>
</feature>
<keyword evidence="5" id="KW-1185">Reference proteome</keyword>
<dbReference type="InterPro" id="IPR056070">
    <property type="entry name" value="DUF7653"/>
</dbReference>
<proteinExistence type="predicted"/>
<organism evidence="4 5">
    <name type="scientific">Lupinus luteus</name>
    <name type="common">European yellow lupine</name>
    <dbReference type="NCBI Taxonomy" id="3873"/>
    <lineage>
        <taxon>Eukaryota</taxon>
        <taxon>Viridiplantae</taxon>
        <taxon>Streptophyta</taxon>
        <taxon>Embryophyta</taxon>
        <taxon>Tracheophyta</taxon>
        <taxon>Spermatophyta</taxon>
        <taxon>Magnoliopsida</taxon>
        <taxon>eudicotyledons</taxon>
        <taxon>Gunneridae</taxon>
        <taxon>Pentapetalae</taxon>
        <taxon>rosids</taxon>
        <taxon>fabids</taxon>
        <taxon>Fabales</taxon>
        <taxon>Fabaceae</taxon>
        <taxon>Papilionoideae</taxon>
        <taxon>50 kb inversion clade</taxon>
        <taxon>genistoids sensu lato</taxon>
        <taxon>core genistoids</taxon>
        <taxon>Genisteae</taxon>
        <taxon>Lupinus</taxon>
    </lineage>
</organism>
<dbReference type="PANTHER" id="PTHR47491">
    <property type="entry name" value="CAP-GLY DOMAIN LINKER"/>
    <property type="match status" value="1"/>
</dbReference>